<protein>
    <recommendedName>
        <fullName evidence="3 14">UDP-N-acetylmuramate--L-alanine ligase</fullName>
        <ecNumber evidence="3 14">6.3.2.8</ecNumber>
    </recommendedName>
</protein>
<dbReference type="InterPro" id="IPR013221">
    <property type="entry name" value="Mur_ligase_cen"/>
</dbReference>
<feature type="domain" description="Mur ligase N-terminal catalytic" evidence="15">
    <location>
        <begin position="2"/>
        <end position="101"/>
    </location>
</feature>
<evidence type="ECO:0000256" key="2">
    <source>
        <dbReference type="ARBA" id="ARBA00004752"/>
    </source>
</evidence>
<keyword evidence="8" id="KW-0067">ATP-binding</keyword>
<dbReference type="GO" id="GO:0071555">
    <property type="term" value="P:cell wall organization"/>
    <property type="evidence" value="ECO:0007669"/>
    <property type="project" value="UniProtKB-KW"/>
</dbReference>
<evidence type="ECO:0000256" key="1">
    <source>
        <dbReference type="ARBA" id="ARBA00004496"/>
    </source>
</evidence>
<dbReference type="GO" id="GO:0005524">
    <property type="term" value="F:ATP binding"/>
    <property type="evidence" value="ECO:0007669"/>
    <property type="project" value="UniProtKB-KW"/>
</dbReference>
<dbReference type="GO" id="GO:0005737">
    <property type="term" value="C:cytoplasm"/>
    <property type="evidence" value="ECO:0007669"/>
    <property type="project" value="UniProtKB-SubCell"/>
</dbReference>
<dbReference type="Gene3D" id="3.40.50.720">
    <property type="entry name" value="NAD(P)-binding Rossmann-like Domain"/>
    <property type="match status" value="1"/>
</dbReference>
<dbReference type="Pfam" id="PF02875">
    <property type="entry name" value="Mur_ligase_C"/>
    <property type="match status" value="1"/>
</dbReference>
<dbReference type="InterPro" id="IPR004101">
    <property type="entry name" value="Mur_ligase_C"/>
</dbReference>
<evidence type="ECO:0000256" key="5">
    <source>
        <dbReference type="ARBA" id="ARBA00022598"/>
    </source>
</evidence>
<dbReference type="InterPro" id="IPR050061">
    <property type="entry name" value="MurCDEF_pg_biosynth"/>
</dbReference>
<dbReference type="NCBIfam" id="TIGR01082">
    <property type="entry name" value="murC"/>
    <property type="match status" value="1"/>
</dbReference>
<evidence type="ECO:0000259" key="15">
    <source>
        <dbReference type="Pfam" id="PF01225"/>
    </source>
</evidence>
<dbReference type="InterPro" id="IPR005758">
    <property type="entry name" value="UDP-N-AcMur_Ala_ligase_MurC"/>
</dbReference>
<sequence>MHYHFIGIKGSGMASLATIVADRGDEVSGSDIEKYIFTQQPLEERHIPITSFSADNIHEGDTVIIGNAFNESNPEVKKALAMDTVKTYWYHEFLGSLAKEYTSISVAGTHGKTTTTGMLSHVMSLAAPTGYLIGDGTGEMPKDSRYFVLESCEYQRHFLAYKPEYAIITNIELDHVDYYKDMEDYCDAFEAFANQIQKGVVLFGDDAAVRSLHVKTEHLYYGLKDHNDVQAVHVKQHEDGMQFDVLYRKKLFAHFDLPFVGKPLLWNSLGVIAIGIMEGLSGELLQEGLQSFPGVKRRFTIEENGDNVYIDDYAHHPTAVKYMIEAARIKYPGKKVIALFKPDRYSRIYYFMDRFAEELNQADEVYLCHFPENAAREDGIDITISDLADKCEKATVINEDEEAARMLAQRGPAVYLFMSSKDIYKLKNIVKTFQ</sequence>
<evidence type="ECO:0000313" key="19">
    <source>
        <dbReference type="EMBL" id="QJA02728.1"/>
    </source>
</evidence>
<dbReference type="EMBL" id="JQIF01000035">
    <property type="protein sequence ID" value="KGJ53654.1"/>
    <property type="molecule type" value="Genomic_DNA"/>
</dbReference>
<dbReference type="AlphaFoldDB" id="A0A099I6Q3"/>
<evidence type="ECO:0000256" key="6">
    <source>
        <dbReference type="ARBA" id="ARBA00022618"/>
    </source>
</evidence>
<name>A0A099I6Q3_CLOIN</name>
<dbReference type="Pfam" id="PF08245">
    <property type="entry name" value="Mur_ligase_M"/>
    <property type="match status" value="1"/>
</dbReference>
<evidence type="ECO:0000256" key="7">
    <source>
        <dbReference type="ARBA" id="ARBA00022741"/>
    </source>
</evidence>
<dbReference type="PANTHER" id="PTHR43445:SF3">
    <property type="entry name" value="UDP-N-ACETYLMURAMATE--L-ALANINE LIGASE"/>
    <property type="match status" value="1"/>
</dbReference>
<comment type="catalytic activity">
    <reaction evidence="13">
        <text>UDP-N-acetyl-alpha-D-muramate + L-alanine + ATP = UDP-N-acetyl-alpha-D-muramoyl-L-alanine + ADP + phosphate + H(+)</text>
        <dbReference type="Rhea" id="RHEA:23372"/>
        <dbReference type="ChEBI" id="CHEBI:15378"/>
        <dbReference type="ChEBI" id="CHEBI:30616"/>
        <dbReference type="ChEBI" id="CHEBI:43474"/>
        <dbReference type="ChEBI" id="CHEBI:57972"/>
        <dbReference type="ChEBI" id="CHEBI:70757"/>
        <dbReference type="ChEBI" id="CHEBI:83898"/>
        <dbReference type="ChEBI" id="CHEBI:456216"/>
        <dbReference type="EC" id="6.3.2.8"/>
    </reaction>
</comment>
<evidence type="ECO:0000256" key="8">
    <source>
        <dbReference type="ARBA" id="ARBA00022840"/>
    </source>
</evidence>
<feature type="domain" description="Mur ligase C-terminal" evidence="16">
    <location>
        <begin position="297"/>
        <end position="410"/>
    </location>
</feature>
<dbReference type="GO" id="GO:0051301">
    <property type="term" value="P:cell division"/>
    <property type="evidence" value="ECO:0007669"/>
    <property type="project" value="UniProtKB-KW"/>
</dbReference>
<feature type="domain" description="Mur ligase central" evidence="17">
    <location>
        <begin position="106"/>
        <end position="274"/>
    </location>
</feature>
<evidence type="ECO:0000259" key="17">
    <source>
        <dbReference type="Pfam" id="PF08245"/>
    </source>
</evidence>
<dbReference type="GeneID" id="61925855"/>
<dbReference type="EMBL" id="CP048838">
    <property type="protein sequence ID" value="QJA02728.1"/>
    <property type="molecule type" value="Genomic_DNA"/>
</dbReference>
<dbReference type="GO" id="GO:0008360">
    <property type="term" value="P:regulation of cell shape"/>
    <property type="evidence" value="ECO:0007669"/>
    <property type="project" value="UniProtKB-KW"/>
</dbReference>
<dbReference type="InterPro" id="IPR036565">
    <property type="entry name" value="Mur-like_cat_sf"/>
</dbReference>
<dbReference type="PANTHER" id="PTHR43445">
    <property type="entry name" value="UDP-N-ACETYLMURAMATE--L-ALANINE LIGASE-RELATED"/>
    <property type="match status" value="1"/>
</dbReference>
<evidence type="ECO:0000256" key="13">
    <source>
        <dbReference type="ARBA" id="ARBA00047833"/>
    </source>
</evidence>
<keyword evidence="9" id="KW-0133">Cell shape</keyword>
<dbReference type="Gene3D" id="3.40.1190.10">
    <property type="entry name" value="Mur-like, catalytic domain"/>
    <property type="match status" value="1"/>
</dbReference>
<evidence type="ECO:0000259" key="16">
    <source>
        <dbReference type="Pfam" id="PF02875"/>
    </source>
</evidence>
<dbReference type="GO" id="GO:0009252">
    <property type="term" value="P:peptidoglycan biosynthetic process"/>
    <property type="evidence" value="ECO:0007669"/>
    <property type="project" value="UniProtKB-UniRule"/>
</dbReference>
<dbReference type="UniPathway" id="UPA00219"/>
<dbReference type="Proteomes" id="UP000503330">
    <property type="component" value="Chromosome"/>
</dbReference>
<evidence type="ECO:0000313" key="18">
    <source>
        <dbReference type="EMBL" id="KGJ53654.1"/>
    </source>
</evidence>
<keyword evidence="5 18" id="KW-0436">Ligase</keyword>
<keyword evidence="10" id="KW-0573">Peptidoglycan synthesis</keyword>
<keyword evidence="12" id="KW-0961">Cell wall biogenesis/degradation</keyword>
<reference evidence="19 21" key="2">
    <citation type="submission" date="2020-02" db="EMBL/GenBank/DDBJ databases">
        <authorList>
            <person name="Kociolek L.K."/>
            <person name="Ozer E.A."/>
        </authorList>
    </citation>
    <scope>NUCLEOTIDE SEQUENCE [LARGE SCALE GENOMIC DNA]</scope>
    <source>
        <strain evidence="19 21">ATCC 14501</strain>
    </source>
</reference>
<evidence type="ECO:0000256" key="3">
    <source>
        <dbReference type="ARBA" id="ARBA00012211"/>
    </source>
</evidence>
<evidence type="ECO:0000313" key="21">
    <source>
        <dbReference type="Proteomes" id="UP000503330"/>
    </source>
</evidence>
<keyword evidence="6" id="KW-0132">Cell division</keyword>
<evidence type="ECO:0000256" key="9">
    <source>
        <dbReference type="ARBA" id="ARBA00022960"/>
    </source>
</evidence>
<accession>A0A099I6Q3</accession>
<keyword evidence="4" id="KW-0963">Cytoplasm</keyword>
<proteinExistence type="predicted"/>
<dbReference type="Pfam" id="PF01225">
    <property type="entry name" value="Mur_ligase"/>
    <property type="match status" value="1"/>
</dbReference>
<dbReference type="Gene3D" id="3.90.190.20">
    <property type="entry name" value="Mur ligase, C-terminal domain"/>
    <property type="match status" value="1"/>
</dbReference>
<comment type="subcellular location">
    <subcellularLocation>
        <location evidence="1">Cytoplasm</location>
    </subcellularLocation>
</comment>
<dbReference type="SUPFAM" id="SSF53623">
    <property type="entry name" value="MurD-like peptide ligases, catalytic domain"/>
    <property type="match status" value="1"/>
</dbReference>
<gene>
    <name evidence="19" type="primary">murC</name>
    <name evidence="18" type="ORF">CIAN88_07660</name>
    <name evidence="19" type="ORF">G4D54_09920</name>
</gene>
<reference evidence="18 20" key="1">
    <citation type="submission" date="2014-08" db="EMBL/GenBank/DDBJ databases">
        <title>Clostridium innocuum, an unnegligible vancomycin-resistant pathogen causing extra-intestinal infections.</title>
        <authorList>
            <person name="Feng Y."/>
            <person name="Chiu C.-H."/>
        </authorList>
    </citation>
    <scope>NUCLEOTIDE SEQUENCE [LARGE SCALE GENOMIC DNA]</scope>
    <source>
        <strain evidence="18 20">AN88</strain>
    </source>
</reference>
<dbReference type="RefSeq" id="WP_002608957.1">
    <property type="nucleotide sequence ID" value="NZ_AP025565.1"/>
</dbReference>
<evidence type="ECO:0000313" key="20">
    <source>
        <dbReference type="Proteomes" id="UP000030008"/>
    </source>
</evidence>
<dbReference type="InterPro" id="IPR000713">
    <property type="entry name" value="Mur_ligase_N"/>
</dbReference>
<dbReference type="Proteomes" id="UP000030008">
    <property type="component" value="Unassembled WGS sequence"/>
</dbReference>
<comment type="pathway">
    <text evidence="2">Cell wall biogenesis; peptidoglycan biosynthesis.</text>
</comment>
<organism evidence="18 20">
    <name type="scientific">Clostridium innocuum</name>
    <dbReference type="NCBI Taxonomy" id="1522"/>
    <lineage>
        <taxon>Bacteria</taxon>
        <taxon>Bacillati</taxon>
        <taxon>Bacillota</taxon>
        <taxon>Clostridia</taxon>
        <taxon>Eubacteriales</taxon>
        <taxon>Clostridiaceae</taxon>
        <taxon>Clostridium</taxon>
    </lineage>
</organism>
<dbReference type="SUPFAM" id="SSF51984">
    <property type="entry name" value="MurCD N-terminal domain"/>
    <property type="match status" value="1"/>
</dbReference>
<dbReference type="GO" id="GO:0008763">
    <property type="term" value="F:UDP-N-acetylmuramate-L-alanine ligase activity"/>
    <property type="evidence" value="ECO:0007669"/>
    <property type="project" value="UniProtKB-UniRule"/>
</dbReference>
<evidence type="ECO:0000256" key="12">
    <source>
        <dbReference type="ARBA" id="ARBA00023316"/>
    </source>
</evidence>
<evidence type="ECO:0000256" key="14">
    <source>
        <dbReference type="NCBIfam" id="TIGR01082"/>
    </source>
</evidence>
<keyword evidence="7" id="KW-0547">Nucleotide-binding</keyword>
<evidence type="ECO:0000256" key="11">
    <source>
        <dbReference type="ARBA" id="ARBA00023306"/>
    </source>
</evidence>
<dbReference type="SUPFAM" id="SSF53244">
    <property type="entry name" value="MurD-like peptide ligases, peptide-binding domain"/>
    <property type="match status" value="1"/>
</dbReference>
<dbReference type="EC" id="6.3.2.8" evidence="3 14"/>
<keyword evidence="11" id="KW-0131">Cell cycle</keyword>
<evidence type="ECO:0000256" key="10">
    <source>
        <dbReference type="ARBA" id="ARBA00022984"/>
    </source>
</evidence>
<evidence type="ECO:0000256" key="4">
    <source>
        <dbReference type="ARBA" id="ARBA00022490"/>
    </source>
</evidence>
<dbReference type="InterPro" id="IPR036615">
    <property type="entry name" value="Mur_ligase_C_dom_sf"/>
</dbReference>